<feature type="transmembrane region" description="Helical" evidence="1">
    <location>
        <begin position="100"/>
        <end position="119"/>
    </location>
</feature>
<dbReference type="PANTHER" id="PTHR14969">
    <property type="entry name" value="SPHINGOSINE-1-PHOSPHATE PHOSPHOHYDROLASE"/>
    <property type="match status" value="1"/>
</dbReference>
<protein>
    <submittedName>
        <fullName evidence="3">Phosphatase PAP2 family protein</fullName>
    </submittedName>
</protein>
<dbReference type="RefSeq" id="WP_140452350.1">
    <property type="nucleotide sequence ID" value="NZ_VFRP01000001.1"/>
</dbReference>
<accession>A0A501X0Y1</accession>
<feature type="domain" description="Phosphatidic acid phosphatase type 2/haloperoxidase" evidence="2">
    <location>
        <begin position="57"/>
        <end position="166"/>
    </location>
</feature>
<dbReference type="Gene3D" id="1.20.144.10">
    <property type="entry name" value="Phosphatidic acid phosphatase type 2/haloperoxidase"/>
    <property type="match status" value="1"/>
</dbReference>
<feature type="transmembrane region" description="Helical" evidence="1">
    <location>
        <begin position="151"/>
        <end position="169"/>
    </location>
</feature>
<reference evidence="3 4" key="1">
    <citation type="submission" date="2019-06" db="EMBL/GenBank/DDBJ databases">
        <title>A novel bacterium of genus Amaricoccus, isolated from marine sediment.</title>
        <authorList>
            <person name="Huang H."/>
            <person name="Mo K."/>
            <person name="Hu Y."/>
        </authorList>
    </citation>
    <scope>NUCLEOTIDE SEQUENCE [LARGE SCALE GENOMIC DNA]</scope>
    <source>
        <strain evidence="3 4">HB172011</strain>
    </source>
</reference>
<feature type="transmembrane region" description="Helical" evidence="1">
    <location>
        <begin position="126"/>
        <end position="145"/>
    </location>
</feature>
<dbReference type="InterPro" id="IPR000326">
    <property type="entry name" value="PAP2/HPO"/>
</dbReference>
<gene>
    <name evidence="3" type="ORF">FJM51_01620</name>
</gene>
<organism evidence="3 4">
    <name type="scientific">Amaricoccus solimangrovi</name>
    <dbReference type="NCBI Taxonomy" id="2589815"/>
    <lineage>
        <taxon>Bacteria</taxon>
        <taxon>Pseudomonadati</taxon>
        <taxon>Pseudomonadota</taxon>
        <taxon>Alphaproteobacteria</taxon>
        <taxon>Rhodobacterales</taxon>
        <taxon>Paracoccaceae</taxon>
        <taxon>Amaricoccus</taxon>
    </lineage>
</organism>
<keyword evidence="1" id="KW-0472">Membrane</keyword>
<dbReference type="SUPFAM" id="SSF48317">
    <property type="entry name" value="Acid phosphatase/Vanadium-dependent haloperoxidase"/>
    <property type="match status" value="1"/>
</dbReference>
<evidence type="ECO:0000256" key="1">
    <source>
        <dbReference type="SAM" id="Phobius"/>
    </source>
</evidence>
<evidence type="ECO:0000313" key="3">
    <source>
        <dbReference type="EMBL" id="TPE53771.1"/>
    </source>
</evidence>
<dbReference type="Pfam" id="PF01569">
    <property type="entry name" value="PAP2"/>
    <property type="match status" value="1"/>
</dbReference>
<feature type="transmembrane region" description="Helical" evidence="1">
    <location>
        <begin position="58"/>
        <end position="80"/>
    </location>
</feature>
<keyword evidence="1" id="KW-0812">Transmembrane</keyword>
<proteinExistence type="predicted"/>
<comment type="caution">
    <text evidence="3">The sequence shown here is derived from an EMBL/GenBank/DDBJ whole genome shotgun (WGS) entry which is preliminary data.</text>
</comment>
<dbReference type="OrthoDB" id="9801622at2"/>
<keyword evidence="4" id="KW-1185">Reference proteome</keyword>
<dbReference type="EMBL" id="VFRP01000001">
    <property type="protein sequence ID" value="TPE53771.1"/>
    <property type="molecule type" value="Genomic_DNA"/>
</dbReference>
<dbReference type="PANTHER" id="PTHR14969:SF58">
    <property type="entry name" value="UNDECAPRENYL-DIPHOSPHATASE BCRC"/>
    <property type="match status" value="1"/>
</dbReference>
<dbReference type="SMART" id="SM00014">
    <property type="entry name" value="acidPPc"/>
    <property type="match status" value="1"/>
</dbReference>
<evidence type="ECO:0000259" key="2">
    <source>
        <dbReference type="SMART" id="SM00014"/>
    </source>
</evidence>
<dbReference type="InterPro" id="IPR036938">
    <property type="entry name" value="PAP2/HPO_sf"/>
</dbReference>
<evidence type="ECO:0000313" key="4">
    <source>
        <dbReference type="Proteomes" id="UP000319255"/>
    </source>
</evidence>
<keyword evidence="1" id="KW-1133">Transmembrane helix</keyword>
<dbReference type="AlphaFoldDB" id="A0A501X0Y1"/>
<feature type="transmembrane region" description="Helical" evidence="1">
    <location>
        <begin position="25"/>
        <end position="46"/>
    </location>
</feature>
<sequence length="183" mass="19721">MYHLDVTLTRAINGLAGGSAAFDALMIWTSRIGVPLLVLAVALRWWRGADRRHSRHVLVAAGLTFLLGLFLNQIIVHLVHRVRPYDAGVSRLLIERSADVSFPSDHATATVAIAAAFLLHGTRRMGLAFGLAALLVCFSRIYVGTHYAGDVLGGALTAVLAALLVARLYTEGTRLDRIVTGIL</sequence>
<dbReference type="Proteomes" id="UP000319255">
    <property type="component" value="Unassembled WGS sequence"/>
</dbReference>
<name>A0A501X0Y1_9RHOB</name>